<evidence type="ECO:0000256" key="8">
    <source>
        <dbReference type="ARBA" id="ARBA00046280"/>
    </source>
</evidence>
<evidence type="ECO:0000256" key="6">
    <source>
        <dbReference type="ARBA" id="ARBA00023136"/>
    </source>
</evidence>
<organism evidence="13 14">
    <name type="scientific">Puccinia striiformis</name>
    <dbReference type="NCBI Taxonomy" id="27350"/>
    <lineage>
        <taxon>Eukaryota</taxon>
        <taxon>Fungi</taxon>
        <taxon>Dikarya</taxon>
        <taxon>Basidiomycota</taxon>
        <taxon>Pucciniomycotina</taxon>
        <taxon>Pucciniomycetes</taxon>
        <taxon>Pucciniales</taxon>
        <taxon>Pucciniaceae</taxon>
        <taxon>Puccinia</taxon>
    </lineage>
</organism>
<dbReference type="Gene3D" id="3.30.450.50">
    <property type="entry name" value="Longin domain"/>
    <property type="match status" value="1"/>
</dbReference>
<dbReference type="InterPro" id="IPR010908">
    <property type="entry name" value="Longin_dom"/>
</dbReference>
<evidence type="ECO:0000256" key="4">
    <source>
        <dbReference type="ARBA" id="ARBA00022927"/>
    </source>
</evidence>
<comment type="subcellular location">
    <subcellularLocation>
        <location evidence="8">Endomembrane system</location>
        <topology evidence="8">Single-pass type IV membrane protein</topology>
    </subcellularLocation>
</comment>
<keyword evidence="2" id="KW-0813">Transport</keyword>
<dbReference type="SMART" id="SM01270">
    <property type="entry name" value="Longin"/>
    <property type="match status" value="1"/>
</dbReference>
<proteinExistence type="inferred from homology"/>
<feature type="domain" description="V-SNARE coiled-coil homology" evidence="12">
    <location>
        <begin position="152"/>
        <end position="212"/>
    </location>
</feature>
<dbReference type="InterPro" id="IPR011012">
    <property type="entry name" value="Longin-like_dom_sf"/>
</dbReference>
<gene>
    <name evidence="13" type="ORF">PSTT_09793</name>
</gene>
<keyword evidence="5 10" id="KW-1133">Transmembrane helix</keyword>
<dbReference type="CDD" id="cd14824">
    <property type="entry name" value="Longin"/>
    <property type="match status" value="1"/>
</dbReference>
<evidence type="ECO:0000313" key="14">
    <source>
        <dbReference type="Proteomes" id="UP000239156"/>
    </source>
</evidence>
<dbReference type="PANTHER" id="PTHR21136:SF168">
    <property type="entry name" value="VESICLE-ASSOCIATED MEMBRANE PROTEIN 9"/>
    <property type="match status" value="1"/>
</dbReference>
<dbReference type="InterPro" id="IPR051097">
    <property type="entry name" value="Synaptobrevin-like_transport"/>
</dbReference>
<dbReference type="InterPro" id="IPR042855">
    <property type="entry name" value="V_SNARE_CC"/>
</dbReference>
<dbReference type="GO" id="GO:0016192">
    <property type="term" value="P:vesicle-mediated transport"/>
    <property type="evidence" value="ECO:0007669"/>
    <property type="project" value="InterPro"/>
</dbReference>
<dbReference type="PANTHER" id="PTHR21136">
    <property type="entry name" value="SNARE PROTEINS"/>
    <property type="match status" value="1"/>
</dbReference>
<name>A0A2S4V717_9BASI</name>
<dbReference type="InterPro" id="IPR001388">
    <property type="entry name" value="Synaptobrevin-like"/>
</dbReference>
<evidence type="ECO:0000259" key="12">
    <source>
        <dbReference type="PROSITE" id="PS50892"/>
    </source>
</evidence>
<dbReference type="GO" id="GO:0005737">
    <property type="term" value="C:cytoplasm"/>
    <property type="evidence" value="ECO:0007669"/>
    <property type="project" value="UniProtKB-ARBA"/>
</dbReference>
<dbReference type="SUPFAM" id="SSF64356">
    <property type="entry name" value="SNARE-like"/>
    <property type="match status" value="1"/>
</dbReference>
<dbReference type="Gene3D" id="1.20.5.110">
    <property type="match status" value="1"/>
</dbReference>
<dbReference type="GO" id="GO:0016020">
    <property type="term" value="C:membrane"/>
    <property type="evidence" value="ECO:0007669"/>
    <property type="project" value="InterPro"/>
</dbReference>
<evidence type="ECO:0000256" key="3">
    <source>
        <dbReference type="ARBA" id="ARBA00022692"/>
    </source>
</evidence>
<evidence type="ECO:0000256" key="9">
    <source>
        <dbReference type="PROSITE-ProRule" id="PRU00290"/>
    </source>
</evidence>
<evidence type="ECO:0000256" key="1">
    <source>
        <dbReference type="ARBA" id="ARBA00008025"/>
    </source>
</evidence>
<dbReference type="FunFam" id="1.20.5.110:FF:000004">
    <property type="entry name" value="Vesicle-associated membrane protein 7"/>
    <property type="match status" value="1"/>
</dbReference>
<dbReference type="Pfam" id="PF00957">
    <property type="entry name" value="Synaptobrevin"/>
    <property type="match status" value="1"/>
</dbReference>
<evidence type="ECO:0000259" key="11">
    <source>
        <dbReference type="PROSITE" id="PS50859"/>
    </source>
</evidence>
<keyword evidence="6 10" id="KW-0472">Membrane</keyword>
<dbReference type="Pfam" id="PF13774">
    <property type="entry name" value="Longin"/>
    <property type="match status" value="1"/>
</dbReference>
<evidence type="ECO:0000256" key="5">
    <source>
        <dbReference type="ARBA" id="ARBA00022989"/>
    </source>
</evidence>
<comment type="similarity">
    <text evidence="1">Belongs to the synaptobrevin family.</text>
</comment>
<reference evidence="13" key="1">
    <citation type="submission" date="2017-12" db="EMBL/GenBank/DDBJ databases">
        <title>Gene loss provides genomic basis for host adaptation in cereal stripe rust fungi.</title>
        <authorList>
            <person name="Xia C."/>
        </authorList>
    </citation>
    <scope>NUCLEOTIDE SEQUENCE [LARGE SCALE GENOMIC DNA]</scope>
    <source>
        <strain evidence="13">93-210</strain>
    </source>
</reference>
<dbReference type="EMBL" id="PKSL01000100">
    <property type="protein sequence ID" value="POW05332.1"/>
    <property type="molecule type" value="Genomic_DNA"/>
</dbReference>
<dbReference type="VEuPathDB" id="FungiDB:PSHT_09353"/>
<dbReference type="VEuPathDB" id="FungiDB:PSTT_09793"/>
<evidence type="ECO:0000256" key="10">
    <source>
        <dbReference type="SAM" id="Phobius"/>
    </source>
</evidence>
<keyword evidence="14" id="KW-1185">Reference proteome</keyword>
<dbReference type="GO" id="GO:0015031">
    <property type="term" value="P:protein transport"/>
    <property type="evidence" value="ECO:0007669"/>
    <property type="project" value="UniProtKB-KW"/>
</dbReference>
<keyword evidence="4" id="KW-0653">Protein transport</keyword>
<feature type="domain" description="Longin" evidence="11">
    <location>
        <begin position="20"/>
        <end position="124"/>
    </location>
</feature>
<accession>A0A2S4V717</accession>
<keyword evidence="9" id="KW-0175">Coiled coil</keyword>
<dbReference type="Proteomes" id="UP000239156">
    <property type="component" value="Unassembled WGS sequence"/>
</dbReference>
<comment type="caution">
    <text evidence="13">The sequence shown here is derived from an EMBL/GenBank/DDBJ whole genome shotgun (WGS) entry which is preliminary data.</text>
</comment>
<protein>
    <recommendedName>
        <fullName evidence="7">Synaptobrevin homolog YKT6</fullName>
    </recommendedName>
</protein>
<feature type="transmembrane region" description="Helical" evidence="10">
    <location>
        <begin position="216"/>
        <end position="235"/>
    </location>
</feature>
<dbReference type="PROSITE" id="PS50859">
    <property type="entry name" value="LONGIN"/>
    <property type="match status" value="1"/>
</dbReference>
<dbReference type="FunFam" id="3.30.450.50:FF:000015">
    <property type="entry name" value="Synaptobrevin 2 isoform 1"/>
    <property type="match status" value="1"/>
</dbReference>
<dbReference type="GO" id="GO:0012505">
    <property type="term" value="C:endomembrane system"/>
    <property type="evidence" value="ECO:0007669"/>
    <property type="project" value="UniProtKB-SubCell"/>
</dbReference>
<evidence type="ECO:0000256" key="7">
    <source>
        <dbReference type="ARBA" id="ARBA00026133"/>
    </source>
</evidence>
<dbReference type="AlphaFoldDB" id="A0A2S4V717"/>
<evidence type="ECO:0000256" key="2">
    <source>
        <dbReference type="ARBA" id="ARBA00022448"/>
    </source>
</evidence>
<dbReference type="PROSITE" id="PS50892">
    <property type="entry name" value="V_SNARE"/>
    <property type="match status" value="1"/>
</dbReference>
<dbReference type="SUPFAM" id="SSF58038">
    <property type="entry name" value="SNARE fusion complex"/>
    <property type="match status" value="1"/>
</dbReference>
<keyword evidence="3 10" id="KW-0812">Transmembrane</keyword>
<sequence length="245" mass="27543">MPRHQASYKNTSTMSILCALVAYGTKILTEHTIDTTKNFSRASSTILSKIPPNDSRLTYAADDYLFHYIKTHDVVFMCMSEESLGRKIPFTFLNDLQAKFFNQFSRSDLPSTPPYGLTTFNPELVSLLTSYNLKASDPSDQQGQQGSTSNQQINVARSELANVKDIMIKNVGEILNRGERIELLLDKTDNLSAQSSAFRKRSQVLRRKMWWKNTRMIALSALVVVMVIYILLAQACGANLSHCSS</sequence>
<dbReference type="PRINTS" id="PR00219">
    <property type="entry name" value="SYNAPTOBREVN"/>
</dbReference>
<evidence type="ECO:0000313" key="13">
    <source>
        <dbReference type="EMBL" id="POW05332.1"/>
    </source>
</evidence>